<name>A0A9W8IHI1_9FUNG</name>
<dbReference type="EMBL" id="JANBUY010000103">
    <property type="protein sequence ID" value="KAJ2864006.1"/>
    <property type="molecule type" value="Genomic_DNA"/>
</dbReference>
<dbReference type="GO" id="GO:0015986">
    <property type="term" value="P:proton motive force-driven ATP synthesis"/>
    <property type="evidence" value="ECO:0007669"/>
    <property type="project" value="InterPro"/>
</dbReference>
<feature type="region of interest" description="Disordered" evidence="12">
    <location>
        <begin position="62"/>
        <end position="81"/>
    </location>
</feature>
<evidence type="ECO:0000256" key="5">
    <source>
        <dbReference type="ARBA" id="ARBA00022781"/>
    </source>
</evidence>
<keyword evidence="3 11" id="KW-0813">Transport</keyword>
<feature type="compositionally biased region" description="Low complexity" evidence="12">
    <location>
        <begin position="65"/>
        <end position="74"/>
    </location>
</feature>
<accession>A0A9W8IHI1</accession>
<sequence length="98" mass="11076">MSSAPVRQVSSLFKIGRWSALAVGLSYGFFHARTLRNEAAARHIESEYSRKVALIEEAKKKYAESKSSNTGSSSEKFNFDDPNFDADKWAKHLESKFK</sequence>
<evidence type="ECO:0000256" key="12">
    <source>
        <dbReference type="SAM" id="MobiDB-lite"/>
    </source>
</evidence>
<keyword evidence="6 11" id="KW-0999">Mitochondrion inner membrane</keyword>
<dbReference type="AlphaFoldDB" id="A0A9W8IHI1"/>
<evidence type="ECO:0000256" key="3">
    <source>
        <dbReference type="ARBA" id="ARBA00022448"/>
    </source>
</evidence>
<evidence type="ECO:0000256" key="9">
    <source>
        <dbReference type="ARBA" id="ARBA00023136"/>
    </source>
</evidence>
<comment type="function">
    <text evidence="11">Subunit e, of the mitochondrial membrane ATP synthase complex (F(1)F(0) ATP synthase or Complex V) that produces ATP from ADP in the presence of a proton gradient across the membrane which is generated by electron transport complexes of the respiratory chain. ATP synthase complex consist of a soluble F(1) head domain - the catalytic core - and a membrane F(1) domain - the membrane proton channel. These two domains are linked by a central stalk rotating inside the F(1) region and a stationary peripheral stalk. During catalysis, ATP synthesis in the catalytic domain of F(1) is coupled via a rotary mechanism of the central stalk subunits to proton translocation. In vivo, can only synthesize ATP although its ATP hydrolase activity can be activated artificially in vitro. Part of the complex F(0) domain.</text>
</comment>
<comment type="subunit">
    <text evidence="11">F-type ATPases have 2 components, CF(1) - the catalytic core - and CF(0) - the membrane proton channel. CF(1) and CF(0) have multiple subunits.</text>
</comment>
<comment type="caution">
    <text evidence="13">The sequence shown here is derived from an EMBL/GenBank/DDBJ whole genome shotgun (WGS) entry which is preliminary data.</text>
</comment>
<evidence type="ECO:0000256" key="1">
    <source>
        <dbReference type="ARBA" id="ARBA00004273"/>
    </source>
</evidence>
<keyword evidence="9" id="KW-0472">Membrane</keyword>
<evidence type="ECO:0000256" key="4">
    <source>
        <dbReference type="ARBA" id="ARBA00022547"/>
    </source>
</evidence>
<keyword evidence="8 11" id="KW-0496">Mitochondrion</keyword>
<keyword evidence="5 11" id="KW-0375">Hydrogen ion transport</keyword>
<dbReference type="GO" id="GO:0045259">
    <property type="term" value="C:proton-transporting ATP synthase complex"/>
    <property type="evidence" value="ECO:0007669"/>
    <property type="project" value="UniProtKB-UniRule"/>
</dbReference>
<protein>
    <recommendedName>
        <fullName evidence="11">ATP synthase F(0) complex subunit e, mitochondrial</fullName>
    </recommendedName>
</protein>
<dbReference type="Proteomes" id="UP001140074">
    <property type="component" value="Unassembled WGS sequence"/>
</dbReference>
<dbReference type="GO" id="GO:0005743">
    <property type="term" value="C:mitochondrial inner membrane"/>
    <property type="evidence" value="ECO:0007669"/>
    <property type="project" value="UniProtKB-SubCell"/>
</dbReference>
<evidence type="ECO:0000313" key="13">
    <source>
        <dbReference type="EMBL" id="KAJ2864006.1"/>
    </source>
</evidence>
<dbReference type="GO" id="GO:0015078">
    <property type="term" value="F:proton transmembrane transporter activity"/>
    <property type="evidence" value="ECO:0007669"/>
    <property type="project" value="InterPro"/>
</dbReference>
<evidence type="ECO:0000256" key="11">
    <source>
        <dbReference type="RuleBase" id="RU367005"/>
    </source>
</evidence>
<reference evidence="13" key="1">
    <citation type="submission" date="2022-07" db="EMBL/GenBank/DDBJ databases">
        <title>Phylogenomic reconstructions and comparative analyses of Kickxellomycotina fungi.</title>
        <authorList>
            <person name="Reynolds N.K."/>
            <person name="Stajich J.E."/>
            <person name="Barry K."/>
            <person name="Grigoriev I.V."/>
            <person name="Crous P."/>
            <person name="Smith M.E."/>
        </authorList>
    </citation>
    <scope>NUCLEOTIDE SEQUENCE</scope>
    <source>
        <strain evidence="13">RSA 476</strain>
    </source>
</reference>
<dbReference type="InterPro" id="IPR008386">
    <property type="entry name" value="ATP_synth_F0_esu_mt"/>
</dbReference>
<keyword evidence="4 11" id="KW-0138">CF(0)</keyword>
<comment type="similarity">
    <text evidence="2 11">Belongs to the ATPase e subunit family.</text>
</comment>
<keyword evidence="7 11" id="KW-0406">Ion transport</keyword>
<evidence type="ECO:0000256" key="10">
    <source>
        <dbReference type="ARBA" id="ARBA00023310"/>
    </source>
</evidence>
<comment type="subcellular location">
    <subcellularLocation>
        <location evidence="1 11">Mitochondrion inner membrane</location>
    </subcellularLocation>
</comment>
<proteinExistence type="inferred from homology"/>
<evidence type="ECO:0000256" key="6">
    <source>
        <dbReference type="ARBA" id="ARBA00022792"/>
    </source>
</evidence>
<gene>
    <name evidence="13" type="ORF">GGH94_003226</name>
</gene>
<evidence type="ECO:0000313" key="14">
    <source>
        <dbReference type="Proteomes" id="UP001140074"/>
    </source>
</evidence>
<evidence type="ECO:0000256" key="8">
    <source>
        <dbReference type="ARBA" id="ARBA00023128"/>
    </source>
</evidence>
<evidence type="ECO:0000256" key="2">
    <source>
        <dbReference type="ARBA" id="ARBA00007333"/>
    </source>
</evidence>
<organism evidence="13 14">
    <name type="scientific">Coemansia aciculifera</name>
    <dbReference type="NCBI Taxonomy" id="417176"/>
    <lineage>
        <taxon>Eukaryota</taxon>
        <taxon>Fungi</taxon>
        <taxon>Fungi incertae sedis</taxon>
        <taxon>Zoopagomycota</taxon>
        <taxon>Kickxellomycotina</taxon>
        <taxon>Kickxellomycetes</taxon>
        <taxon>Kickxellales</taxon>
        <taxon>Kickxellaceae</taxon>
        <taxon>Coemansia</taxon>
    </lineage>
</organism>
<dbReference type="Pfam" id="PF05680">
    <property type="entry name" value="ATP-synt_E"/>
    <property type="match status" value="1"/>
</dbReference>
<evidence type="ECO:0000256" key="7">
    <source>
        <dbReference type="ARBA" id="ARBA00023065"/>
    </source>
</evidence>
<keyword evidence="10 11" id="KW-0066">ATP synthesis</keyword>
<keyword evidence="14" id="KW-1185">Reference proteome</keyword>